<evidence type="ECO:0000256" key="1">
    <source>
        <dbReference type="SAM" id="MobiDB-lite"/>
    </source>
</evidence>
<feature type="compositionally biased region" description="Polar residues" evidence="1">
    <location>
        <begin position="69"/>
        <end position="92"/>
    </location>
</feature>
<dbReference type="AlphaFoldDB" id="A0A2N5UX53"/>
<comment type="caution">
    <text evidence="3">The sequence shown here is derived from an EMBL/GenBank/DDBJ whole genome shotgun (WGS) entry which is preliminary data.</text>
</comment>
<feature type="compositionally biased region" description="Low complexity" evidence="1">
    <location>
        <begin position="45"/>
        <end position="59"/>
    </location>
</feature>
<proteinExistence type="predicted"/>
<reference evidence="3 4" key="1">
    <citation type="submission" date="2017-11" db="EMBL/GenBank/DDBJ databases">
        <title>De novo assembly and phasing of dikaryotic genomes from two isolates of Puccinia coronata f. sp. avenae, the causal agent of oat crown rust.</title>
        <authorList>
            <person name="Miller M.E."/>
            <person name="Zhang Y."/>
            <person name="Omidvar V."/>
            <person name="Sperschneider J."/>
            <person name="Schwessinger B."/>
            <person name="Raley C."/>
            <person name="Palmer J.M."/>
            <person name="Garnica D."/>
            <person name="Upadhyaya N."/>
            <person name="Rathjen J."/>
            <person name="Taylor J.M."/>
            <person name="Park R.F."/>
            <person name="Dodds P.N."/>
            <person name="Hirsch C.D."/>
            <person name="Kianian S.F."/>
            <person name="Figueroa M."/>
        </authorList>
    </citation>
    <scope>NUCLEOTIDE SEQUENCE [LARGE SCALE GENOMIC DNA]</scope>
    <source>
        <strain evidence="3">12NC29</strain>
    </source>
</reference>
<evidence type="ECO:0000313" key="2">
    <source>
        <dbReference type="EMBL" id="PLW16767.1"/>
    </source>
</evidence>
<dbReference type="EMBL" id="PGCJ01000863">
    <property type="protein sequence ID" value="PLW16767.1"/>
    <property type="molecule type" value="Genomic_DNA"/>
</dbReference>
<accession>A0A2N5UX53</accession>
<evidence type="ECO:0000313" key="3">
    <source>
        <dbReference type="EMBL" id="PLW42325.1"/>
    </source>
</evidence>
<gene>
    <name evidence="3" type="ORF">PCANC_10485</name>
    <name evidence="2" type="ORF">PCANC_12296</name>
</gene>
<evidence type="ECO:0000313" key="4">
    <source>
        <dbReference type="Proteomes" id="UP000235388"/>
    </source>
</evidence>
<sequence>MADPAEHEGNIPGNTRQVRVIRSVTSSTKSMMMRRQTIKRRSPQKNKTPPSSNPSSQPVTPRPQPVNPSPQSVTPKPQSPGADQSAQRQQSGRVDFSRATAEAESRFNFNTGFNSRRPHRGEIQWFGTDKTRQYGFILQWDSQQYKSQFHQSN</sequence>
<feature type="compositionally biased region" description="Polar residues" evidence="1">
    <location>
        <begin position="12"/>
        <end position="30"/>
    </location>
</feature>
<feature type="region of interest" description="Disordered" evidence="1">
    <location>
        <begin position="1"/>
        <end position="120"/>
    </location>
</feature>
<name>A0A2N5UX53_9BASI</name>
<dbReference type="Proteomes" id="UP000235388">
    <property type="component" value="Unassembled WGS sequence"/>
</dbReference>
<protein>
    <submittedName>
        <fullName evidence="3">Uncharacterized protein</fullName>
    </submittedName>
</protein>
<keyword evidence="4" id="KW-1185">Reference proteome</keyword>
<organism evidence="3 4">
    <name type="scientific">Puccinia coronata f. sp. avenae</name>
    <dbReference type="NCBI Taxonomy" id="200324"/>
    <lineage>
        <taxon>Eukaryota</taxon>
        <taxon>Fungi</taxon>
        <taxon>Dikarya</taxon>
        <taxon>Basidiomycota</taxon>
        <taxon>Pucciniomycotina</taxon>
        <taxon>Pucciniomycetes</taxon>
        <taxon>Pucciniales</taxon>
        <taxon>Pucciniaceae</taxon>
        <taxon>Puccinia</taxon>
    </lineage>
</organism>
<dbReference type="EMBL" id="PGCJ01000159">
    <property type="protein sequence ID" value="PLW42325.1"/>
    <property type="molecule type" value="Genomic_DNA"/>
</dbReference>